<dbReference type="EMBL" id="GGEC01006592">
    <property type="protein sequence ID" value="MBW87075.1"/>
    <property type="molecule type" value="Transcribed_RNA"/>
</dbReference>
<sequence>MGQKDISVTKSLRLCLLDVKSEMSLQNQSRILKPAIFSTREWGGKVQSCDLSFDN</sequence>
<evidence type="ECO:0000313" key="1">
    <source>
        <dbReference type="EMBL" id="MBW87075.1"/>
    </source>
</evidence>
<proteinExistence type="predicted"/>
<organism evidence="1">
    <name type="scientific">Rhizophora mucronata</name>
    <name type="common">Asiatic mangrove</name>
    <dbReference type="NCBI Taxonomy" id="61149"/>
    <lineage>
        <taxon>Eukaryota</taxon>
        <taxon>Viridiplantae</taxon>
        <taxon>Streptophyta</taxon>
        <taxon>Embryophyta</taxon>
        <taxon>Tracheophyta</taxon>
        <taxon>Spermatophyta</taxon>
        <taxon>Magnoliopsida</taxon>
        <taxon>eudicotyledons</taxon>
        <taxon>Gunneridae</taxon>
        <taxon>Pentapetalae</taxon>
        <taxon>rosids</taxon>
        <taxon>fabids</taxon>
        <taxon>Malpighiales</taxon>
        <taxon>Rhizophoraceae</taxon>
        <taxon>Rhizophora</taxon>
    </lineage>
</organism>
<reference evidence="1" key="1">
    <citation type="submission" date="2018-02" db="EMBL/GenBank/DDBJ databases">
        <title>Rhizophora mucronata_Transcriptome.</title>
        <authorList>
            <person name="Meera S.P."/>
            <person name="Sreeshan A."/>
            <person name="Augustine A."/>
        </authorList>
    </citation>
    <scope>NUCLEOTIDE SEQUENCE</scope>
    <source>
        <tissue evidence="1">Leaf</tissue>
    </source>
</reference>
<dbReference type="AlphaFoldDB" id="A0A2P2J0S9"/>
<accession>A0A2P2J0S9</accession>
<protein>
    <submittedName>
        <fullName evidence="1">Uncharacterized protein</fullName>
    </submittedName>
</protein>
<name>A0A2P2J0S9_RHIMU</name>